<accession>A0A8H5CFJ0</accession>
<sequence>MGPGEVGDVGEGRRVGARVGANGGNAGTNATGHANEGESSKRHILLPQILPRPSGHAFSNGGQDITVMR</sequence>
<gene>
    <name evidence="2" type="ORF">D9758_016593</name>
</gene>
<keyword evidence="3" id="KW-1185">Reference proteome</keyword>
<proteinExistence type="predicted"/>
<reference evidence="2 3" key="1">
    <citation type="journal article" date="2020" name="ISME J.">
        <title>Uncovering the hidden diversity of litter-decomposition mechanisms in mushroom-forming fungi.</title>
        <authorList>
            <person name="Floudas D."/>
            <person name="Bentzer J."/>
            <person name="Ahren D."/>
            <person name="Johansson T."/>
            <person name="Persson P."/>
            <person name="Tunlid A."/>
        </authorList>
    </citation>
    <scope>NUCLEOTIDE SEQUENCE [LARGE SCALE GENOMIC DNA]</scope>
    <source>
        <strain evidence="2 3">CBS 291.85</strain>
    </source>
</reference>
<comment type="caution">
    <text evidence="2">The sequence shown here is derived from an EMBL/GenBank/DDBJ whole genome shotgun (WGS) entry which is preliminary data.</text>
</comment>
<dbReference type="Proteomes" id="UP000559256">
    <property type="component" value="Unassembled WGS sequence"/>
</dbReference>
<evidence type="ECO:0000313" key="3">
    <source>
        <dbReference type="Proteomes" id="UP000559256"/>
    </source>
</evidence>
<dbReference type="AlphaFoldDB" id="A0A8H5CFJ0"/>
<evidence type="ECO:0000313" key="2">
    <source>
        <dbReference type="EMBL" id="KAF5340845.1"/>
    </source>
</evidence>
<feature type="region of interest" description="Disordered" evidence="1">
    <location>
        <begin position="1"/>
        <end position="42"/>
    </location>
</feature>
<name>A0A8H5CFJ0_9AGAR</name>
<dbReference type="EMBL" id="JAACJM010000171">
    <property type="protein sequence ID" value="KAF5340845.1"/>
    <property type="molecule type" value="Genomic_DNA"/>
</dbReference>
<evidence type="ECO:0000256" key="1">
    <source>
        <dbReference type="SAM" id="MobiDB-lite"/>
    </source>
</evidence>
<protein>
    <submittedName>
        <fullName evidence="2">Uncharacterized protein</fullName>
    </submittedName>
</protein>
<organism evidence="2 3">
    <name type="scientific">Tetrapyrgos nigripes</name>
    <dbReference type="NCBI Taxonomy" id="182062"/>
    <lineage>
        <taxon>Eukaryota</taxon>
        <taxon>Fungi</taxon>
        <taxon>Dikarya</taxon>
        <taxon>Basidiomycota</taxon>
        <taxon>Agaricomycotina</taxon>
        <taxon>Agaricomycetes</taxon>
        <taxon>Agaricomycetidae</taxon>
        <taxon>Agaricales</taxon>
        <taxon>Marasmiineae</taxon>
        <taxon>Marasmiaceae</taxon>
        <taxon>Tetrapyrgos</taxon>
    </lineage>
</organism>